<evidence type="ECO:0000259" key="6">
    <source>
        <dbReference type="Pfam" id="PF05029"/>
    </source>
</evidence>
<comment type="similarity">
    <text evidence="2">Belongs to the timeless family.</text>
</comment>
<sequence>MMEWILRSPQVHSTFAKLGYVTADGYHINENCNETLEYILKNILMEDKYLRTYRRSISFGQNIQKDIIPLIIETKDDKTVELLIKILVNLTIPIECLFSVEAISRTDVGRHAIFEINNLLDATKSAFTDHRVPKVLVDFLKKNVDLEQSVKLTPEQSGNVANALLLLRNVLHIPEEHAGAATNHTVQNRILGNFFSQSIDKVLIKLMTIPEAAHWSVTMVQLVALLYKEQHVTTLTKLLNVWLEASQSDSSEDNESNTSPPDRGSEDSSPMLTSDPTSDSSDNGPKSNQGANAEDGKWRDPAAAGEAGVAGPAAPPPADGAPPPVDPAEVPLPDSDDDPMSVSTADPAVLTPPATAALPPPDPAPPPTPPAPPAAASEPPAKTTTVQSSPGTKRKHDDSKVSSSSEDVQSDRSMAEPSSASKEEKSVSASDCGYGTQVETQEVSTSSNEDEPQKPVHQKPHNPKQKPNTKVRCGTTLQDKRRKKIVKRSRTTIINVQGLARKIPTDDDISNILKEFTVDFLLKGYNSLVRTLYTQIITNLDLEIDTSHFFWLVTYFLKFASQIELDLEHVCSVLSFDIITYLTAEGVNLCEQFALAIKLDGNDLKPCIRRMHLVVTAIREFVQALEVYKKLSVYSSENEETLAQLQLKVCELDELKTLMVLLLRHYNPSLHTKQYLQDLIVTNHILLMFVDSVLKTPNYTGSTNMVTHLKQFATPEMMNQYGILLEDFAKNGEFVNDCIFTVMHHVAGELESLYALCQPRILTTFTAIWKAEFEICDDWSDLIEYAINTFIKKPQSLRAVNNFRLDTENFDDDSESTKPHVASDIKVDFDDMKKEDFDDSLMPGDAAEKWTDAELSSLRWNYMQCCESSDLIADIVKIYAEEGSCKRRESVIQELLKQNIITKADYDCFLKVEIRRTTKNNQMNKETRDSEIAKLCEQLYQDGNGKMLQWVQQVLLETCYAKIYLDKKSLKAYEEAAQAPGDRKVHKFGLFKKKDDDLPLISPVSYHSLLQDKSVPLVAWNYEQVMICKDFKFLQLLHKLGFHMPVDTGKLFIRIPHFWSADYLYEVAGKILPIDTSKLKFSKTDISAEPVPTNTPYMNSFTLTADYIRKDYTYMGSPENFYQIQKDSHLATMINYTPMPGASFEGEAASAGETNKTCWLEIVQRSQQLKISLRMKNGCTDIPSDVSARVSEAAPPPPAALLESVLAPPPGQDDDDDSVCDTASVASNLTRMYVSDEDEICELMPRLLTPVLPHDYLETFEPLPLPVDSDRAAMPPPLEPRPPPSPRSDSECCAGKRPRVHLSPMF</sequence>
<feature type="region of interest" description="Disordered" evidence="4">
    <location>
        <begin position="246"/>
        <end position="481"/>
    </location>
</feature>
<organism evidence="7 8">
    <name type="scientific">Plutella xylostella</name>
    <name type="common">Diamondback moth</name>
    <name type="synonym">Plutella maculipennis</name>
    <dbReference type="NCBI Taxonomy" id="51655"/>
    <lineage>
        <taxon>Eukaryota</taxon>
        <taxon>Metazoa</taxon>
        <taxon>Ecdysozoa</taxon>
        <taxon>Arthropoda</taxon>
        <taxon>Hexapoda</taxon>
        <taxon>Insecta</taxon>
        <taxon>Pterygota</taxon>
        <taxon>Neoptera</taxon>
        <taxon>Endopterygota</taxon>
        <taxon>Lepidoptera</taxon>
        <taxon>Glossata</taxon>
        <taxon>Ditrysia</taxon>
        <taxon>Yponomeutoidea</taxon>
        <taxon>Plutellidae</taxon>
        <taxon>Plutella</taxon>
    </lineage>
</organism>
<dbReference type="Pfam" id="PF05029">
    <property type="entry name" value="TIMELESS_C"/>
    <property type="match status" value="1"/>
</dbReference>
<feature type="compositionally biased region" description="Pro residues" evidence="4">
    <location>
        <begin position="313"/>
        <end position="326"/>
    </location>
</feature>
<proteinExistence type="inferred from homology"/>
<reference evidence="7" key="1">
    <citation type="submission" date="2020-11" db="EMBL/GenBank/DDBJ databases">
        <authorList>
            <person name="Whiteford S."/>
        </authorList>
    </citation>
    <scope>NUCLEOTIDE SEQUENCE</scope>
</reference>
<dbReference type="PANTHER" id="PTHR22940:SF5">
    <property type="entry name" value="PROTEIN TIMELESS"/>
    <property type="match status" value="1"/>
</dbReference>
<dbReference type="GO" id="GO:0031298">
    <property type="term" value="C:replication fork protection complex"/>
    <property type="evidence" value="ECO:0007669"/>
    <property type="project" value="TreeGrafter"/>
</dbReference>
<dbReference type="GO" id="GO:0000076">
    <property type="term" value="P:DNA replication checkpoint signaling"/>
    <property type="evidence" value="ECO:0007669"/>
    <property type="project" value="TreeGrafter"/>
</dbReference>
<keyword evidence="8" id="KW-1185">Reference proteome</keyword>
<dbReference type="GO" id="GO:0009649">
    <property type="term" value="P:entrainment of circadian clock"/>
    <property type="evidence" value="ECO:0007669"/>
    <property type="project" value="TreeGrafter"/>
</dbReference>
<evidence type="ECO:0000313" key="8">
    <source>
        <dbReference type="Proteomes" id="UP000653454"/>
    </source>
</evidence>
<feature type="compositionally biased region" description="Low complexity" evidence="4">
    <location>
        <begin position="301"/>
        <end position="312"/>
    </location>
</feature>
<dbReference type="Proteomes" id="UP000653454">
    <property type="component" value="Unassembled WGS sequence"/>
</dbReference>
<keyword evidence="3" id="KW-0539">Nucleus</keyword>
<dbReference type="GO" id="GO:0003677">
    <property type="term" value="F:DNA binding"/>
    <property type="evidence" value="ECO:0007669"/>
    <property type="project" value="TreeGrafter"/>
</dbReference>
<evidence type="ECO:0000256" key="4">
    <source>
        <dbReference type="SAM" id="MobiDB-lite"/>
    </source>
</evidence>
<dbReference type="GO" id="GO:0006281">
    <property type="term" value="P:DNA repair"/>
    <property type="evidence" value="ECO:0007669"/>
    <property type="project" value="TreeGrafter"/>
</dbReference>
<feature type="compositionally biased region" description="Basic residues" evidence="4">
    <location>
        <begin position="456"/>
        <end position="469"/>
    </location>
</feature>
<evidence type="ECO:0000256" key="3">
    <source>
        <dbReference type="ARBA" id="ARBA00023242"/>
    </source>
</evidence>
<dbReference type="Pfam" id="PF04821">
    <property type="entry name" value="TIMELESS"/>
    <property type="match status" value="1"/>
</dbReference>
<dbReference type="PANTHER" id="PTHR22940">
    <property type="entry name" value="TIMEOUT/TIMELESS-2"/>
    <property type="match status" value="1"/>
</dbReference>
<dbReference type="InterPro" id="IPR007725">
    <property type="entry name" value="TIMELESS_C"/>
</dbReference>
<feature type="compositionally biased region" description="Polar residues" evidence="4">
    <location>
        <begin position="437"/>
        <end position="447"/>
    </location>
</feature>
<evidence type="ECO:0000313" key="7">
    <source>
        <dbReference type="EMBL" id="CAG9099455.1"/>
    </source>
</evidence>
<feature type="compositionally biased region" description="Pro residues" evidence="4">
    <location>
        <begin position="358"/>
        <end position="373"/>
    </location>
</feature>
<feature type="domain" description="Timeless N-terminal" evidence="5">
    <location>
        <begin position="26"/>
        <end position="278"/>
    </location>
</feature>
<feature type="region of interest" description="Disordered" evidence="4">
    <location>
        <begin position="1266"/>
        <end position="1306"/>
    </location>
</feature>
<dbReference type="GO" id="GO:0043111">
    <property type="term" value="P:replication fork arrest"/>
    <property type="evidence" value="ECO:0007669"/>
    <property type="project" value="TreeGrafter"/>
</dbReference>
<evidence type="ECO:0000259" key="5">
    <source>
        <dbReference type="Pfam" id="PF04821"/>
    </source>
</evidence>
<comment type="caution">
    <text evidence="7">The sequence shown here is derived from an EMBL/GenBank/DDBJ whole genome shotgun (WGS) entry which is preliminary data.</text>
</comment>
<feature type="compositionally biased region" description="Pro residues" evidence="4">
    <location>
        <begin position="1274"/>
        <end position="1286"/>
    </location>
</feature>
<dbReference type="InterPro" id="IPR006906">
    <property type="entry name" value="Timeless_N"/>
</dbReference>
<accession>A0A8S4DHY6</accession>
<gene>
    <name evidence="7" type="ORF">PLXY2_LOCUS2257</name>
</gene>
<dbReference type="GO" id="GO:0048511">
    <property type="term" value="P:rhythmic process"/>
    <property type="evidence" value="ECO:0007669"/>
    <property type="project" value="UniProtKB-KW"/>
</dbReference>
<feature type="compositionally biased region" description="Low complexity" evidence="4">
    <location>
        <begin position="374"/>
        <end position="385"/>
    </location>
</feature>
<dbReference type="EMBL" id="CAJHNJ030000005">
    <property type="protein sequence ID" value="CAG9099455.1"/>
    <property type="molecule type" value="Genomic_DNA"/>
</dbReference>
<dbReference type="InterPro" id="IPR044998">
    <property type="entry name" value="Timeless"/>
</dbReference>
<evidence type="ECO:0000256" key="1">
    <source>
        <dbReference type="ARBA" id="ARBA00004123"/>
    </source>
</evidence>
<name>A0A8S4DHY6_PLUXY</name>
<evidence type="ECO:0000256" key="2">
    <source>
        <dbReference type="ARBA" id="ARBA00008174"/>
    </source>
</evidence>
<protein>
    <submittedName>
        <fullName evidence="7">(diamondback moth) hypothetical protein</fullName>
    </submittedName>
</protein>
<feature type="compositionally biased region" description="Low complexity" evidence="4">
    <location>
        <begin position="344"/>
        <end position="357"/>
    </location>
</feature>
<feature type="compositionally biased region" description="Polar residues" evidence="4">
    <location>
        <begin position="267"/>
        <end position="291"/>
    </location>
</feature>
<feature type="domain" description="Timeless C-terminal" evidence="6">
    <location>
        <begin position="936"/>
        <end position="1064"/>
    </location>
</feature>
<comment type="subcellular location">
    <subcellularLocation>
        <location evidence="1">Nucleus</location>
    </subcellularLocation>
</comment>